<keyword evidence="2" id="KW-1185">Reference proteome</keyword>
<evidence type="ECO:0000313" key="2">
    <source>
        <dbReference type="Proteomes" id="UP001604336"/>
    </source>
</evidence>
<proteinExistence type="predicted"/>
<reference evidence="2" key="1">
    <citation type="submission" date="2024-07" db="EMBL/GenBank/DDBJ databases">
        <title>Two chromosome-level genome assemblies of Korean endemic species Abeliophyllum distichum and Forsythia ovata (Oleaceae).</title>
        <authorList>
            <person name="Jang H."/>
        </authorList>
    </citation>
    <scope>NUCLEOTIDE SEQUENCE [LARGE SCALE GENOMIC DNA]</scope>
</reference>
<name>A0ABD1T2N6_9LAMI</name>
<organism evidence="1 2">
    <name type="scientific">Abeliophyllum distichum</name>
    <dbReference type="NCBI Taxonomy" id="126358"/>
    <lineage>
        <taxon>Eukaryota</taxon>
        <taxon>Viridiplantae</taxon>
        <taxon>Streptophyta</taxon>
        <taxon>Embryophyta</taxon>
        <taxon>Tracheophyta</taxon>
        <taxon>Spermatophyta</taxon>
        <taxon>Magnoliopsida</taxon>
        <taxon>eudicotyledons</taxon>
        <taxon>Gunneridae</taxon>
        <taxon>Pentapetalae</taxon>
        <taxon>asterids</taxon>
        <taxon>lamiids</taxon>
        <taxon>Lamiales</taxon>
        <taxon>Oleaceae</taxon>
        <taxon>Forsythieae</taxon>
        <taxon>Abeliophyllum</taxon>
    </lineage>
</organism>
<dbReference type="InterPro" id="IPR043502">
    <property type="entry name" value="DNA/RNA_pol_sf"/>
</dbReference>
<dbReference type="SUPFAM" id="SSF56672">
    <property type="entry name" value="DNA/RNA polymerases"/>
    <property type="match status" value="1"/>
</dbReference>
<sequence>MEAEYVASCEAAKEAVWLKKFLMDIEVVPASSQPMTLYCDNSGVVANAKEPMSHQRRKHIERKYHLLREIVSRGDIIVSKIAMRITSRTHLLKAFRLKVSRDICKLCENLQNPTDAHWNLLKRLFRYIKGTLDMGLIIHETQDMNIVAYGDADWASCPDDRKSTVGYCVYLGDNLISWSSKKQQVVARSSTEAEYRALAHTTAEITWVQSLLDELKITQTEIPRIWCDNLGASALASNPVYHARTKHIELDIHFVIDKVLAKQLVIDYVPTADQTADILTKPLMNSRHQYLRSKLGVIEVNSSLNGGVRKAEIKDHSQMIDDHEDLPDEVH</sequence>
<dbReference type="Proteomes" id="UP001604336">
    <property type="component" value="Unassembled WGS sequence"/>
</dbReference>
<accession>A0ABD1T2N6</accession>
<dbReference type="AlphaFoldDB" id="A0ABD1T2N6"/>
<evidence type="ECO:0000313" key="1">
    <source>
        <dbReference type="EMBL" id="KAL2506906.1"/>
    </source>
</evidence>
<dbReference type="PANTHER" id="PTHR11439:SF500">
    <property type="entry name" value="RNA-DIRECTED DNA POLYMERASE"/>
    <property type="match status" value="1"/>
</dbReference>
<protein>
    <submittedName>
        <fullName evidence="1">Cysteine-rich RLK (RECEPTOR-like protein kinase) 8</fullName>
    </submittedName>
</protein>
<comment type="caution">
    <text evidence="1">The sequence shown here is derived from an EMBL/GenBank/DDBJ whole genome shotgun (WGS) entry which is preliminary data.</text>
</comment>
<gene>
    <name evidence="1" type="ORF">Adt_22527</name>
</gene>
<dbReference type="PANTHER" id="PTHR11439">
    <property type="entry name" value="GAG-POL-RELATED RETROTRANSPOSON"/>
    <property type="match status" value="1"/>
</dbReference>
<dbReference type="CDD" id="cd09272">
    <property type="entry name" value="RNase_HI_RT_Ty1"/>
    <property type="match status" value="2"/>
</dbReference>
<dbReference type="EMBL" id="JBFOLK010000006">
    <property type="protein sequence ID" value="KAL2506906.1"/>
    <property type="molecule type" value="Genomic_DNA"/>
</dbReference>